<evidence type="ECO:0000256" key="2">
    <source>
        <dbReference type="SAM" id="Phobius"/>
    </source>
</evidence>
<dbReference type="EMBL" id="AVOT02051782">
    <property type="protein sequence ID" value="MBW0546775.1"/>
    <property type="molecule type" value="Genomic_DNA"/>
</dbReference>
<evidence type="ECO:0000313" key="4">
    <source>
        <dbReference type="Proteomes" id="UP000765509"/>
    </source>
</evidence>
<organism evidence="3 4">
    <name type="scientific">Austropuccinia psidii MF-1</name>
    <dbReference type="NCBI Taxonomy" id="1389203"/>
    <lineage>
        <taxon>Eukaryota</taxon>
        <taxon>Fungi</taxon>
        <taxon>Dikarya</taxon>
        <taxon>Basidiomycota</taxon>
        <taxon>Pucciniomycotina</taxon>
        <taxon>Pucciniomycetes</taxon>
        <taxon>Pucciniales</taxon>
        <taxon>Sphaerophragmiaceae</taxon>
        <taxon>Austropuccinia</taxon>
    </lineage>
</organism>
<dbReference type="AlphaFoldDB" id="A0A9Q3INB0"/>
<sequence length="164" mass="16536">MPSLSCLNAAGSLSYTAVDLLITTINGSLAVPSSHIISPIGLCPTSLIFVLQISFLEEPETSKPLPKMKMTTLFVTLAALTGSYAAPTLGLVGAALNGLLGGGLPYGYGVPYGYGAAPYPPRYAYPPVGYAASPPPPPPAQPAAAPLAASSYESSSSVTTTSSS</sequence>
<accession>A0A9Q3INB0</accession>
<dbReference type="Proteomes" id="UP000765509">
    <property type="component" value="Unassembled WGS sequence"/>
</dbReference>
<gene>
    <name evidence="3" type="ORF">O181_086490</name>
</gene>
<keyword evidence="2" id="KW-1133">Transmembrane helix</keyword>
<keyword evidence="4" id="KW-1185">Reference proteome</keyword>
<feature type="compositionally biased region" description="Low complexity" evidence="1">
    <location>
        <begin position="142"/>
        <end position="164"/>
    </location>
</feature>
<proteinExistence type="predicted"/>
<keyword evidence="2" id="KW-0472">Membrane</keyword>
<feature type="region of interest" description="Disordered" evidence="1">
    <location>
        <begin position="130"/>
        <end position="164"/>
    </location>
</feature>
<comment type="caution">
    <text evidence="3">The sequence shown here is derived from an EMBL/GenBank/DDBJ whole genome shotgun (WGS) entry which is preliminary data.</text>
</comment>
<keyword evidence="2" id="KW-0812">Transmembrane</keyword>
<name>A0A9Q3INB0_9BASI</name>
<evidence type="ECO:0000256" key="1">
    <source>
        <dbReference type="SAM" id="MobiDB-lite"/>
    </source>
</evidence>
<evidence type="ECO:0000313" key="3">
    <source>
        <dbReference type="EMBL" id="MBW0546775.1"/>
    </source>
</evidence>
<protein>
    <submittedName>
        <fullName evidence="3">Uncharacterized protein</fullName>
    </submittedName>
</protein>
<reference evidence="3" key="1">
    <citation type="submission" date="2021-03" db="EMBL/GenBank/DDBJ databases">
        <title>Draft genome sequence of rust myrtle Austropuccinia psidii MF-1, a brazilian biotype.</title>
        <authorList>
            <person name="Quecine M.C."/>
            <person name="Pachon D.M.R."/>
            <person name="Bonatelli M.L."/>
            <person name="Correr F.H."/>
            <person name="Franceschini L.M."/>
            <person name="Leite T.F."/>
            <person name="Margarido G.R.A."/>
            <person name="Almeida C.A."/>
            <person name="Ferrarezi J.A."/>
            <person name="Labate C.A."/>
        </authorList>
    </citation>
    <scope>NUCLEOTIDE SEQUENCE</scope>
    <source>
        <strain evidence="3">MF-1</strain>
    </source>
</reference>
<feature type="transmembrane region" description="Helical" evidence="2">
    <location>
        <begin position="77"/>
        <end position="100"/>
    </location>
</feature>